<gene>
    <name evidence="2" type="ORF">BJG266_LOCUS2174</name>
    <name evidence="3" type="ORF">QVE165_LOCUS33726</name>
</gene>
<dbReference type="Pfam" id="PF00583">
    <property type="entry name" value="Acetyltransf_1"/>
    <property type="match status" value="1"/>
</dbReference>
<dbReference type="GO" id="GO:0008080">
    <property type="term" value="F:N-acetyltransferase activity"/>
    <property type="evidence" value="ECO:0007669"/>
    <property type="project" value="TreeGrafter"/>
</dbReference>
<dbReference type="OrthoDB" id="2115692at2759"/>
<dbReference type="InterPro" id="IPR016181">
    <property type="entry name" value="Acyl_CoA_acyltransferase"/>
</dbReference>
<dbReference type="AlphaFoldDB" id="A0A813P2L7"/>
<dbReference type="CDD" id="cd04301">
    <property type="entry name" value="NAT_SF"/>
    <property type="match status" value="1"/>
</dbReference>
<sequence>MSFTCRLMRENEFTPEFELFMMETFFQHEPMNKYLQTQIPDDIDLPWLKQVLNKAKYDNLTLAFYDTNCNRSLPIAYAINHHDKVNDDDHSDTLYSSLNQKYLQKYEHISGILTKLHENIDLFEKFSCQNLFHIYFLVVDPNYRQNKLASQLINSSICLAKEKNFDMIYADVTSNYSLNAFLKNDFQIIKAINYNSYENFYGEKTFENVEIHKGCSIVIKDLRLE</sequence>
<evidence type="ECO:0000313" key="4">
    <source>
        <dbReference type="Proteomes" id="UP000663832"/>
    </source>
</evidence>
<proteinExistence type="predicted"/>
<reference evidence="2" key="1">
    <citation type="submission" date="2021-02" db="EMBL/GenBank/DDBJ databases">
        <authorList>
            <person name="Nowell W R."/>
        </authorList>
    </citation>
    <scope>NUCLEOTIDE SEQUENCE</scope>
</reference>
<comment type="caution">
    <text evidence="2">The sequence shown here is derived from an EMBL/GenBank/DDBJ whole genome shotgun (WGS) entry which is preliminary data.</text>
</comment>
<dbReference type="PROSITE" id="PS51186">
    <property type="entry name" value="GNAT"/>
    <property type="match status" value="1"/>
</dbReference>
<dbReference type="PANTHER" id="PTHR20905:SF1">
    <property type="entry name" value="AT07410P-RELATED"/>
    <property type="match status" value="1"/>
</dbReference>
<dbReference type="InterPro" id="IPR000182">
    <property type="entry name" value="GNAT_dom"/>
</dbReference>
<keyword evidence="4" id="KW-1185">Reference proteome</keyword>
<name>A0A813P2L7_9BILA</name>
<dbReference type="PANTHER" id="PTHR20905">
    <property type="entry name" value="N-ACETYLTRANSFERASE-RELATED"/>
    <property type="match status" value="1"/>
</dbReference>
<dbReference type="SUPFAM" id="SSF55729">
    <property type="entry name" value="Acyl-CoA N-acyltransferases (Nat)"/>
    <property type="match status" value="1"/>
</dbReference>
<feature type="domain" description="N-acetyltransferase" evidence="1">
    <location>
        <begin position="73"/>
        <end position="207"/>
    </location>
</feature>
<evidence type="ECO:0000313" key="3">
    <source>
        <dbReference type="EMBL" id="CAF1346293.1"/>
    </source>
</evidence>
<accession>A0A813P2L7</accession>
<evidence type="ECO:0000313" key="5">
    <source>
        <dbReference type="Proteomes" id="UP000663877"/>
    </source>
</evidence>
<evidence type="ECO:0000313" key="2">
    <source>
        <dbReference type="EMBL" id="CAF0746485.1"/>
    </source>
</evidence>
<organism evidence="2 5">
    <name type="scientific">Adineta steineri</name>
    <dbReference type="NCBI Taxonomy" id="433720"/>
    <lineage>
        <taxon>Eukaryota</taxon>
        <taxon>Metazoa</taxon>
        <taxon>Spiralia</taxon>
        <taxon>Gnathifera</taxon>
        <taxon>Rotifera</taxon>
        <taxon>Eurotatoria</taxon>
        <taxon>Bdelloidea</taxon>
        <taxon>Adinetida</taxon>
        <taxon>Adinetidae</taxon>
        <taxon>Adineta</taxon>
    </lineage>
</organism>
<dbReference type="Proteomes" id="UP000663877">
    <property type="component" value="Unassembled WGS sequence"/>
</dbReference>
<dbReference type="Gene3D" id="3.40.630.30">
    <property type="match status" value="1"/>
</dbReference>
<dbReference type="EMBL" id="CAJNOI010000005">
    <property type="protein sequence ID" value="CAF0746485.1"/>
    <property type="molecule type" value="Genomic_DNA"/>
</dbReference>
<dbReference type="EMBL" id="CAJNOM010000311">
    <property type="protein sequence ID" value="CAF1346293.1"/>
    <property type="molecule type" value="Genomic_DNA"/>
</dbReference>
<protein>
    <recommendedName>
        <fullName evidence="1">N-acetyltransferase domain-containing protein</fullName>
    </recommendedName>
</protein>
<evidence type="ECO:0000259" key="1">
    <source>
        <dbReference type="PROSITE" id="PS51186"/>
    </source>
</evidence>
<dbReference type="Proteomes" id="UP000663832">
    <property type="component" value="Unassembled WGS sequence"/>
</dbReference>